<dbReference type="Pfam" id="PF22590">
    <property type="entry name" value="Cas3-like_C_2"/>
    <property type="match status" value="1"/>
</dbReference>
<dbReference type="CDD" id="cd09641">
    <property type="entry name" value="Cas3''_I"/>
    <property type="match status" value="1"/>
</dbReference>
<evidence type="ECO:0000256" key="9">
    <source>
        <dbReference type="ARBA" id="ARBA00023118"/>
    </source>
</evidence>
<evidence type="ECO:0000256" key="2">
    <source>
        <dbReference type="ARBA" id="ARBA00009046"/>
    </source>
</evidence>
<dbReference type="GO" id="GO:0004386">
    <property type="term" value="F:helicase activity"/>
    <property type="evidence" value="ECO:0007669"/>
    <property type="project" value="UniProtKB-KW"/>
</dbReference>
<dbReference type="InterPro" id="IPR006483">
    <property type="entry name" value="CRISPR-assoc_Cas3_HD"/>
</dbReference>
<gene>
    <name evidence="12" type="primary">cas3</name>
    <name evidence="12" type="ORF">GM418_28610</name>
</gene>
<sequence>MKSYKKILSNPNRYFAHLAKDNEAGGAETLLEHSDLVLYYAQKVCEKYGLNLVIQRLIEKGSSESVSSEFRAVVYKLFFQSVYFHDFGKINPNFQREKMNNSSFKSSNYEFGSDHSYPGVLMFINSVLSDVIKNDELLNNERLTAVIFVFLFCQPIAKHHSPYLTTTFKFIRERLDFSVESEKLNLSQVLEILKELENIEPSEYWSIISQGDAAQNASWIIKKIEKFNRQREDNKLEAFPLFALLKLHYSLLTASDYLATTHYMNNWTTPLTDFGQMNDELRQRIIRNVQSTKSYNKKVFDNLNGFEFTYPTEPSNENLNRLRQELSVEVVQNIRNNTDKNIFYIEAPTGGGKTNLSMLAAAELLAADAEINNLYYVFPFTTLITQTYKAVKETMGLDEDEIIQLHSKEGFKEKDDQYGQEKKNHIDYLFLNYPVALLSHVRFFDILKTNGKETNYLLHRLANSIVIVDELQSYPPKIWDKLIYFIQNYARYFNIRFILMSATLPKLDKLSNVEPDICYLTNHRKQFFQNPNFCNRVLFDFSLLGWAAPEKDEKAGYLQRLANILVEKSVEYAESNNKYPGSVFTIIEFIYKKTATEFYHIVKDKADGFFDKVFVLSGTILESRRKEIIYYLKDEDNRDKKVLLITTQVVEAGVDIDMDLGFKDKSLVDSDEQLAGRINRNVNKPACKLYLFNCDNAEVLYKGDKRFQLMQGELAGKEQEILQSKDFDLMYDHVMEKIDRQNDRIYQKGFSDFQNYLKMLDFPEVDKNFQIINQKSTSVYIPVTLPVYVPGTSQMERNFSEKEMIFLVRYHITGKDDITVSGEKVFELYEHLIQQRNDDFVDGKTELKKLQGIMSQFIFSLMTRSKALEELVVGAHGEERMGIYYLSHWERDKIYNYEFGLVEREEAAIIL</sequence>
<evidence type="ECO:0000256" key="7">
    <source>
        <dbReference type="ARBA" id="ARBA00022806"/>
    </source>
</evidence>
<dbReference type="Gene3D" id="1.10.3210.30">
    <property type="match status" value="1"/>
</dbReference>
<dbReference type="InterPro" id="IPR038257">
    <property type="entry name" value="CRISPR-assoc_Cas3_HD_sf"/>
</dbReference>
<evidence type="ECO:0000256" key="5">
    <source>
        <dbReference type="ARBA" id="ARBA00022741"/>
    </source>
</evidence>
<dbReference type="GO" id="GO:0051607">
    <property type="term" value="P:defense response to virus"/>
    <property type="evidence" value="ECO:0007669"/>
    <property type="project" value="UniProtKB-KW"/>
</dbReference>
<keyword evidence="7" id="KW-0347">Helicase</keyword>
<feature type="domain" description="Helicase ATP-binding" evidence="10">
    <location>
        <begin position="334"/>
        <end position="522"/>
    </location>
</feature>
<evidence type="ECO:0000259" key="10">
    <source>
        <dbReference type="PROSITE" id="PS51192"/>
    </source>
</evidence>
<dbReference type="SUPFAM" id="SSF52540">
    <property type="entry name" value="P-loop containing nucleoside triphosphate hydrolases"/>
    <property type="match status" value="1"/>
</dbReference>
<dbReference type="InterPro" id="IPR011545">
    <property type="entry name" value="DEAD/DEAH_box_helicase_dom"/>
</dbReference>
<dbReference type="InterPro" id="IPR027417">
    <property type="entry name" value="P-loop_NTPase"/>
</dbReference>
<keyword evidence="9" id="KW-0051">Antiviral defense</keyword>
<dbReference type="Pfam" id="PF00270">
    <property type="entry name" value="DEAD"/>
    <property type="match status" value="1"/>
</dbReference>
<keyword evidence="13" id="KW-1185">Reference proteome</keyword>
<dbReference type="GO" id="GO:0005524">
    <property type="term" value="F:ATP binding"/>
    <property type="evidence" value="ECO:0007669"/>
    <property type="project" value="UniProtKB-KW"/>
</dbReference>
<comment type="similarity">
    <text evidence="2">In the central section; belongs to the CRISPR-associated helicase Cas3 family.</text>
</comment>
<evidence type="ECO:0000259" key="11">
    <source>
        <dbReference type="PROSITE" id="PS51643"/>
    </source>
</evidence>
<dbReference type="KEGG" id="mcos:GM418_28610"/>
<keyword evidence="6" id="KW-0378">Hydrolase</keyword>
<dbReference type="SMART" id="SM00487">
    <property type="entry name" value="DEXDc"/>
    <property type="match status" value="1"/>
</dbReference>
<dbReference type="InterPro" id="IPR014001">
    <property type="entry name" value="Helicase_ATP-bd"/>
</dbReference>
<dbReference type="EMBL" id="CP046401">
    <property type="protein sequence ID" value="QGY47490.1"/>
    <property type="molecule type" value="Genomic_DNA"/>
</dbReference>
<evidence type="ECO:0000256" key="1">
    <source>
        <dbReference type="ARBA" id="ARBA00006847"/>
    </source>
</evidence>
<dbReference type="GO" id="GO:0046872">
    <property type="term" value="F:metal ion binding"/>
    <property type="evidence" value="ECO:0007669"/>
    <property type="project" value="UniProtKB-KW"/>
</dbReference>
<dbReference type="AlphaFoldDB" id="A0A6I6K264"/>
<evidence type="ECO:0000256" key="6">
    <source>
        <dbReference type="ARBA" id="ARBA00022801"/>
    </source>
</evidence>
<dbReference type="Proteomes" id="UP000428260">
    <property type="component" value="Chromosome"/>
</dbReference>
<dbReference type="NCBIfam" id="TIGR01596">
    <property type="entry name" value="cas3_HD"/>
    <property type="match status" value="1"/>
</dbReference>
<proteinExistence type="inferred from homology"/>
<dbReference type="PROSITE" id="PS51192">
    <property type="entry name" value="HELICASE_ATP_BIND_1"/>
    <property type="match status" value="1"/>
</dbReference>
<reference evidence="12 13" key="1">
    <citation type="submission" date="2019-11" db="EMBL/GenBank/DDBJ databases">
        <authorList>
            <person name="Zheng R.K."/>
            <person name="Sun C.M."/>
        </authorList>
    </citation>
    <scope>NUCLEOTIDE SEQUENCE [LARGE SCALE GENOMIC DNA]</scope>
    <source>
        <strain evidence="12 13">WC007</strain>
    </source>
</reference>
<evidence type="ECO:0000256" key="8">
    <source>
        <dbReference type="ARBA" id="ARBA00022840"/>
    </source>
</evidence>
<comment type="similarity">
    <text evidence="1">In the N-terminal section; belongs to the CRISPR-associated nuclease Cas3-HD family.</text>
</comment>
<organism evidence="12 13">
    <name type="scientific">Maribellus comscasis</name>
    <dbReference type="NCBI Taxonomy" id="2681766"/>
    <lineage>
        <taxon>Bacteria</taxon>
        <taxon>Pseudomonadati</taxon>
        <taxon>Bacteroidota</taxon>
        <taxon>Bacteroidia</taxon>
        <taxon>Marinilabiliales</taxon>
        <taxon>Prolixibacteraceae</taxon>
        <taxon>Maribellus</taxon>
    </lineage>
</organism>
<dbReference type="NCBIfam" id="TIGR01587">
    <property type="entry name" value="cas3_core"/>
    <property type="match status" value="1"/>
</dbReference>
<feature type="domain" description="HD Cas3-type" evidence="11">
    <location>
        <begin position="23"/>
        <end position="258"/>
    </location>
</feature>
<dbReference type="GO" id="GO:0016787">
    <property type="term" value="F:hydrolase activity"/>
    <property type="evidence" value="ECO:0007669"/>
    <property type="project" value="UniProtKB-KW"/>
</dbReference>
<keyword evidence="8" id="KW-0067">ATP-binding</keyword>
<evidence type="ECO:0000256" key="4">
    <source>
        <dbReference type="ARBA" id="ARBA00022723"/>
    </source>
</evidence>
<evidence type="ECO:0000256" key="3">
    <source>
        <dbReference type="ARBA" id="ARBA00022722"/>
    </source>
</evidence>
<dbReference type="GO" id="GO:0003676">
    <property type="term" value="F:nucleic acid binding"/>
    <property type="evidence" value="ECO:0007669"/>
    <property type="project" value="InterPro"/>
</dbReference>
<dbReference type="RefSeq" id="WP_158871424.1">
    <property type="nucleotide sequence ID" value="NZ_CP046401.1"/>
</dbReference>
<dbReference type="Gene3D" id="3.40.50.300">
    <property type="entry name" value="P-loop containing nucleotide triphosphate hydrolases"/>
    <property type="match status" value="2"/>
</dbReference>
<dbReference type="InterPro" id="IPR054712">
    <property type="entry name" value="Cas3-like_dom"/>
</dbReference>
<keyword evidence="3" id="KW-0540">Nuclease</keyword>
<accession>A0A6I6K264</accession>
<dbReference type="InterPro" id="IPR006474">
    <property type="entry name" value="Helicase_Cas3_CRISPR-ass_core"/>
</dbReference>
<keyword evidence="4" id="KW-0479">Metal-binding</keyword>
<evidence type="ECO:0000313" key="12">
    <source>
        <dbReference type="EMBL" id="QGY47490.1"/>
    </source>
</evidence>
<protein>
    <submittedName>
        <fullName evidence="12">CRISPR-associated helicase Cas3</fullName>
    </submittedName>
</protein>
<keyword evidence="5" id="KW-0547">Nucleotide-binding</keyword>
<evidence type="ECO:0000313" key="13">
    <source>
        <dbReference type="Proteomes" id="UP000428260"/>
    </source>
</evidence>
<dbReference type="PROSITE" id="PS51643">
    <property type="entry name" value="HD_CAS3"/>
    <property type="match status" value="1"/>
</dbReference>
<dbReference type="GO" id="GO:0004518">
    <property type="term" value="F:nuclease activity"/>
    <property type="evidence" value="ECO:0007669"/>
    <property type="project" value="UniProtKB-KW"/>
</dbReference>
<name>A0A6I6K264_9BACT</name>